<keyword evidence="2" id="KW-0378">Hydrolase</keyword>
<evidence type="ECO:0000259" key="1">
    <source>
        <dbReference type="Pfam" id="PF00561"/>
    </source>
</evidence>
<sequence length="294" mass="32509">MATANANGIQIEYETFGDPSSPALLLIIGLGSQLIHWQDEFCQQIADNGYHVIRYDNRDAGLSTKYDELAMPEIMEKIGALFSGREVTTPYTIEDMANDAAGLLDALNIDKAHICGMSMGGYIAQTFAINNPSRTLSLTSIYSHCGNRKEFLPTQEVMEAMMTPTPEERETFIEYMLKFFKLIYGTGLPFDEEFHRALAAQSYDRSFCPEGTARQYLAIMVQKDRTAKLGKLKVPSLIIHGDADPLVPISGGKATADAIPDAVLKTINGMGHVIPNLNAYWEDIKDAMINHMEG</sequence>
<comment type="caution">
    <text evidence="2">The sequence shown here is derived from an EMBL/GenBank/DDBJ whole genome shotgun (WGS) entry which is preliminary data.</text>
</comment>
<evidence type="ECO:0000313" key="2">
    <source>
        <dbReference type="EMBL" id="MBC8179377.1"/>
    </source>
</evidence>
<dbReference type="InterPro" id="IPR050471">
    <property type="entry name" value="AB_hydrolase"/>
</dbReference>
<dbReference type="Gene3D" id="3.40.50.1820">
    <property type="entry name" value="alpha/beta hydrolase"/>
    <property type="match status" value="1"/>
</dbReference>
<dbReference type="PANTHER" id="PTHR43433:SF5">
    <property type="entry name" value="AB HYDROLASE-1 DOMAIN-CONTAINING PROTEIN"/>
    <property type="match status" value="1"/>
</dbReference>
<dbReference type="SUPFAM" id="SSF53474">
    <property type="entry name" value="alpha/beta-Hydrolases"/>
    <property type="match status" value="1"/>
</dbReference>
<dbReference type="GO" id="GO:0046503">
    <property type="term" value="P:glycerolipid catabolic process"/>
    <property type="evidence" value="ECO:0007669"/>
    <property type="project" value="TreeGrafter"/>
</dbReference>
<dbReference type="InterPro" id="IPR029058">
    <property type="entry name" value="AB_hydrolase_fold"/>
</dbReference>
<protein>
    <submittedName>
        <fullName evidence="2">Alpha/beta hydrolase</fullName>
    </submittedName>
</protein>
<dbReference type="Pfam" id="PF00561">
    <property type="entry name" value="Abhydrolase_1"/>
    <property type="match status" value="1"/>
</dbReference>
<dbReference type="PANTHER" id="PTHR43433">
    <property type="entry name" value="HYDROLASE, ALPHA/BETA FOLD FAMILY PROTEIN"/>
    <property type="match status" value="1"/>
</dbReference>
<feature type="domain" description="AB hydrolase-1" evidence="1">
    <location>
        <begin position="22"/>
        <end position="274"/>
    </location>
</feature>
<reference evidence="2 3" key="1">
    <citation type="submission" date="2020-08" db="EMBL/GenBank/DDBJ databases">
        <title>Bridging the membrane lipid divide: bacteria of the FCB group superphylum have the potential to synthesize archaeal ether lipids.</title>
        <authorList>
            <person name="Villanueva L."/>
            <person name="Von Meijenfeldt F.A.B."/>
            <person name="Westbye A.B."/>
            <person name="Yadav S."/>
            <person name="Hopmans E.C."/>
            <person name="Dutilh B.E."/>
            <person name="Sinninghe Damste J.S."/>
        </authorList>
    </citation>
    <scope>NUCLEOTIDE SEQUENCE [LARGE SCALE GENOMIC DNA]</scope>
    <source>
        <strain evidence="2">NIOZ-UU27</strain>
    </source>
</reference>
<gene>
    <name evidence="2" type="ORF">H8E19_18385</name>
</gene>
<dbReference type="InterPro" id="IPR000073">
    <property type="entry name" value="AB_hydrolase_1"/>
</dbReference>
<evidence type="ECO:0000313" key="3">
    <source>
        <dbReference type="Proteomes" id="UP000650524"/>
    </source>
</evidence>
<dbReference type="GO" id="GO:0004806">
    <property type="term" value="F:triacylglycerol lipase activity"/>
    <property type="evidence" value="ECO:0007669"/>
    <property type="project" value="TreeGrafter"/>
</dbReference>
<accession>A0A8J6T657</accession>
<dbReference type="Proteomes" id="UP000650524">
    <property type="component" value="Unassembled WGS sequence"/>
</dbReference>
<dbReference type="EMBL" id="JACNJD010000379">
    <property type="protein sequence ID" value="MBC8179377.1"/>
    <property type="molecule type" value="Genomic_DNA"/>
</dbReference>
<organism evidence="2 3">
    <name type="scientific">Candidatus Desulfacyla euxinica</name>
    <dbReference type="NCBI Taxonomy" id="2841693"/>
    <lineage>
        <taxon>Bacteria</taxon>
        <taxon>Deltaproteobacteria</taxon>
        <taxon>Candidatus Desulfacyla</taxon>
    </lineage>
</organism>
<dbReference type="AlphaFoldDB" id="A0A8J6T657"/>
<proteinExistence type="predicted"/>
<name>A0A8J6T657_9DELT</name>